<organism evidence="5 6">
    <name type="scientific">Elysia chlorotica</name>
    <name type="common">Eastern emerald elysia</name>
    <name type="synonym">Sea slug</name>
    <dbReference type="NCBI Taxonomy" id="188477"/>
    <lineage>
        <taxon>Eukaryota</taxon>
        <taxon>Metazoa</taxon>
        <taxon>Spiralia</taxon>
        <taxon>Lophotrochozoa</taxon>
        <taxon>Mollusca</taxon>
        <taxon>Gastropoda</taxon>
        <taxon>Heterobranchia</taxon>
        <taxon>Euthyneura</taxon>
        <taxon>Panpulmonata</taxon>
        <taxon>Sacoglossa</taxon>
        <taxon>Placobranchoidea</taxon>
        <taxon>Plakobranchidae</taxon>
        <taxon>Elysia</taxon>
    </lineage>
</organism>
<dbReference type="STRING" id="188477.A0A3S0ZJM3"/>
<dbReference type="SUPFAM" id="SSF52058">
    <property type="entry name" value="L domain-like"/>
    <property type="match status" value="1"/>
</dbReference>
<keyword evidence="3" id="KW-0677">Repeat</keyword>
<proteinExistence type="predicted"/>
<keyword evidence="6" id="KW-1185">Reference proteome</keyword>
<feature type="signal peptide" evidence="4">
    <location>
        <begin position="1"/>
        <end position="32"/>
    </location>
</feature>
<dbReference type="AlphaFoldDB" id="A0A3S0ZJM3"/>
<comment type="caution">
    <text evidence="5">The sequence shown here is derived from an EMBL/GenBank/DDBJ whole genome shotgun (WGS) entry which is preliminary data.</text>
</comment>
<dbReference type="PROSITE" id="PS51450">
    <property type="entry name" value="LRR"/>
    <property type="match status" value="2"/>
</dbReference>
<feature type="non-terminal residue" evidence="5">
    <location>
        <position position="309"/>
    </location>
</feature>
<evidence type="ECO:0000256" key="4">
    <source>
        <dbReference type="SAM" id="SignalP"/>
    </source>
</evidence>
<accession>A0A3S0ZJM3</accession>
<dbReference type="PANTHER" id="PTHR24369">
    <property type="entry name" value="ANTIGEN BSP, PUTATIVE-RELATED"/>
    <property type="match status" value="1"/>
</dbReference>
<dbReference type="OrthoDB" id="6134357at2759"/>
<evidence type="ECO:0000313" key="6">
    <source>
        <dbReference type="Proteomes" id="UP000271974"/>
    </source>
</evidence>
<sequence>MATEDAVCQLRWRRLMPAILILVAMTLGSSQGQVSCPARCRSCVGEIVDCSNSRLAAPPLAYPDAIKTVNIEGNHIRALGSRSFRLNPNIEVLRAAGNRIRRLSNDAFWRRLPGLVTLDLSRNRIRRITSNALRNMTTLTTLDLSRNEISSLRRIFHGTPNLYQLKLARNQIPSLDENDLAQLTELHNIDLRANRISSVHPRAFKMLTKLRYLYLNQNPIGRMTNLDIGSEVLQMVDVSHAELTAVPKPFPASVREMRLDHNLIEQVNHTDFLGMENLQMLTMNDNRLNFFADGALAHLTNLREVRCTG</sequence>
<protein>
    <recommendedName>
        <fullName evidence="7">LRRNT domain-containing protein</fullName>
    </recommendedName>
</protein>
<dbReference type="GO" id="GO:0005886">
    <property type="term" value="C:plasma membrane"/>
    <property type="evidence" value="ECO:0007669"/>
    <property type="project" value="TreeGrafter"/>
</dbReference>
<dbReference type="Proteomes" id="UP000271974">
    <property type="component" value="Unassembled WGS sequence"/>
</dbReference>
<dbReference type="EMBL" id="RQTK01000673">
    <property type="protein sequence ID" value="RUS76307.1"/>
    <property type="molecule type" value="Genomic_DNA"/>
</dbReference>
<dbReference type="InterPro" id="IPR032675">
    <property type="entry name" value="LRR_dom_sf"/>
</dbReference>
<reference evidence="5 6" key="1">
    <citation type="submission" date="2019-01" db="EMBL/GenBank/DDBJ databases">
        <title>A draft genome assembly of the solar-powered sea slug Elysia chlorotica.</title>
        <authorList>
            <person name="Cai H."/>
            <person name="Li Q."/>
            <person name="Fang X."/>
            <person name="Li J."/>
            <person name="Curtis N.E."/>
            <person name="Altenburger A."/>
            <person name="Shibata T."/>
            <person name="Feng M."/>
            <person name="Maeda T."/>
            <person name="Schwartz J.A."/>
            <person name="Shigenobu S."/>
            <person name="Lundholm N."/>
            <person name="Nishiyama T."/>
            <person name="Yang H."/>
            <person name="Hasebe M."/>
            <person name="Li S."/>
            <person name="Pierce S.K."/>
            <person name="Wang J."/>
        </authorList>
    </citation>
    <scope>NUCLEOTIDE SEQUENCE [LARGE SCALE GENOMIC DNA]</scope>
    <source>
        <strain evidence="5">EC2010</strain>
        <tissue evidence="5">Whole organism of an adult</tissue>
    </source>
</reference>
<evidence type="ECO:0000256" key="1">
    <source>
        <dbReference type="ARBA" id="ARBA00022614"/>
    </source>
</evidence>
<keyword evidence="1" id="KW-0433">Leucine-rich repeat</keyword>
<dbReference type="SMART" id="SM00365">
    <property type="entry name" value="LRR_SD22"/>
    <property type="match status" value="5"/>
</dbReference>
<dbReference type="InterPro" id="IPR050541">
    <property type="entry name" value="LRR_TM_domain-containing"/>
</dbReference>
<dbReference type="Gene3D" id="3.80.10.10">
    <property type="entry name" value="Ribonuclease Inhibitor"/>
    <property type="match status" value="2"/>
</dbReference>
<keyword evidence="2 4" id="KW-0732">Signal</keyword>
<dbReference type="InterPro" id="IPR003591">
    <property type="entry name" value="Leu-rich_rpt_typical-subtyp"/>
</dbReference>
<dbReference type="InterPro" id="IPR001611">
    <property type="entry name" value="Leu-rich_rpt"/>
</dbReference>
<dbReference type="PANTHER" id="PTHR24369:SF210">
    <property type="entry name" value="CHAOPTIN-RELATED"/>
    <property type="match status" value="1"/>
</dbReference>
<evidence type="ECO:0000313" key="5">
    <source>
        <dbReference type="EMBL" id="RUS76307.1"/>
    </source>
</evidence>
<evidence type="ECO:0008006" key="7">
    <source>
        <dbReference type="Google" id="ProtNLM"/>
    </source>
</evidence>
<dbReference type="SMART" id="SM00369">
    <property type="entry name" value="LRR_TYP"/>
    <property type="match status" value="7"/>
</dbReference>
<name>A0A3S0ZJM3_ELYCH</name>
<feature type="chain" id="PRO_5018591789" description="LRRNT domain-containing protein" evidence="4">
    <location>
        <begin position="33"/>
        <end position="309"/>
    </location>
</feature>
<evidence type="ECO:0000256" key="2">
    <source>
        <dbReference type="ARBA" id="ARBA00022729"/>
    </source>
</evidence>
<evidence type="ECO:0000256" key="3">
    <source>
        <dbReference type="ARBA" id="ARBA00022737"/>
    </source>
</evidence>
<dbReference type="Pfam" id="PF13855">
    <property type="entry name" value="LRR_8"/>
    <property type="match status" value="3"/>
</dbReference>
<gene>
    <name evidence="5" type="ORF">EGW08_015931</name>
</gene>